<feature type="domain" description="Putative restriction endonuclease" evidence="1">
    <location>
        <begin position="19"/>
        <end position="190"/>
    </location>
</feature>
<keyword evidence="3" id="KW-1185">Reference proteome</keyword>
<accession>A0A931I9X0</accession>
<dbReference type="PANTHER" id="PTHR35400">
    <property type="entry name" value="SLR1083 PROTEIN"/>
    <property type="match status" value="1"/>
</dbReference>
<evidence type="ECO:0000313" key="2">
    <source>
        <dbReference type="EMBL" id="MBH0777657.1"/>
    </source>
</evidence>
<organism evidence="2 3">
    <name type="scientific">Nocardia bovistercoris</name>
    <dbReference type="NCBI Taxonomy" id="2785916"/>
    <lineage>
        <taxon>Bacteria</taxon>
        <taxon>Bacillati</taxon>
        <taxon>Actinomycetota</taxon>
        <taxon>Actinomycetes</taxon>
        <taxon>Mycobacteriales</taxon>
        <taxon>Nocardiaceae</taxon>
        <taxon>Nocardia</taxon>
    </lineage>
</organism>
<dbReference type="InterPro" id="IPR012296">
    <property type="entry name" value="Nuclease_put_TT1808"/>
</dbReference>
<dbReference type="GO" id="GO:0004519">
    <property type="term" value="F:endonuclease activity"/>
    <property type="evidence" value="ECO:0007669"/>
    <property type="project" value="UniProtKB-KW"/>
</dbReference>
<reference evidence="2" key="1">
    <citation type="submission" date="2020-11" db="EMBL/GenBank/DDBJ databases">
        <title>Nocardia NEAU-351.nov., a novel actinomycete isolated from the cow dung.</title>
        <authorList>
            <person name="Zhang X."/>
        </authorList>
    </citation>
    <scope>NUCLEOTIDE SEQUENCE</scope>
    <source>
        <strain evidence="2">NEAU-351</strain>
    </source>
</reference>
<evidence type="ECO:0000313" key="3">
    <source>
        <dbReference type="Proteomes" id="UP000655751"/>
    </source>
</evidence>
<dbReference type="Gene3D" id="3.90.1570.10">
    <property type="entry name" value="tt1808, chain A"/>
    <property type="match status" value="1"/>
</dbReference>
<dbReference type="Proteomes" id="UP000655751">
    <property type="component" value="Unassembled WGS sequence"/>
</dbReference>
<dbReference type="AlphaFoldDB" id="A0A931I9X0"/>
<dbReference type="EMBL" id="JADMLG010000005">
    <property type="protein sequence ID" value="MBH0777657.1"/>
    <property type="molecule type" value="Genomic_DNA"/>
</dbReference>
<keyword evidence="2" id="KW-0255">Endonuclease</keyword>
<gene>
    <name evidence="2" type="ORF">IT779_15365</name>
</gene>
<sequence>MTAATAHEPERDPADVLLEGFYALEPPEGFRAELIEGEIIVTPPPRGDHESIIASINRQVIKGSAVDVDFSGNKGLLLDKGGLCVKNHLIPDGVFVPVRAYRGEGSWMPVDKVLMVVEVTSTKPERDRKSKRYCYARGGVPLYLLVDREIHSVTLFGEPGGAGDLIDYRQEVRVPFGKPLDLPSPFALTLDTAEFE</sequence>
<dbReference type="CDD" id="cd06260">
    <property type="entry name" value="DUF820-like"/>
    <property type="match status" value="1"/>
</dbReference>
<keyword evidence="2" id="KW-0540">Nuclease</keyword>
<protein>
    <submittedName>
        <fullName evidence="2">Uma2 family endonuclease</fullName>
    </submittedName>
</protein>
<dbReference type="RefSeq" id="WP_196149972.1">
    <property type="nucleotide sequence ID" value="NZ_JADMLG010000005.1"/>
</dbReference>
<dbReference type="SUPFAM" id="SSF52980">
    <property type="entry name" value="Restriction endonuclease-like"/>
    <property type="match status" value="1"/>
</dbReference>
<dbReference type="Pfam" id="PF05685">
    <property type="entry name" value="Uma2"/>
    <property type="match status" value="1"/>
</dbReference>
<evidence type="ECO:0000259" key="1">
    <source>
        <dbReference type="Pfam" id="PF05685"/>
    </source>
</evidence>
<keyword evidence="2" id="KW-0378">Hydrolase</keyword>
<dbReference type="PANTHER" id="PTHR35400:SF3">
    <property type="entry name" value="SLL1072 PROTEIN"/>
    <property type="match status" value="1"/>
</dbReference>
<comment type="caution">
    <text evidence="2">The sequence shown here is derived from an EMBL/GenBank/DDBJ whole genome shotgun (WGS) entry which is preliminary data.</text>
</comment>
<dbReference type="InterPro" id="IPR011335">
    <property type="entry name" value="Restrct_endonuc-II-like"/>
</dbReference>
<dbReference type="InterPro" id="IPR008538">
    <property type="entry name" value="Uma2"/>
</dbReference>
<name>A0A931I9X0_9NOCA</name>
<proteinExistence type="predicted"/>